<dbReference type="PROSITE" id="PS51257">
    <property type="entry name" value="PROKAR_LIPOPROTEIN"/>
    <property type="match status" value="1"/>
</dbReference>
<dbReference type="AlphaFoldDB" id="A0A0P7AJ67"/>
<dbReference type="OrthoDB" id="1489643at2"/>
<keyword evidence="2" id="KW-1185">Reference proteome</keyword>
<dbReference type="STRING" id="1300341.I595_554"/>
<gene>
    <name evidence="1" type="ORF">I595_554</name>
</gene>
<accession>A0A0P7AJ67</accession>
<evidence type="ECO:0000313" key="2">
    <source>
        <dbReference type="Proteomes" id="UP000050280"/>
    </source>
</evidence>
<dbReference type="PATRIC" id="fig|1300341.3.peg.548"/>
<proteinExistence type="predicted"/>
<dbReference type="Proteomes" id="UP000050280">
    <property type="component" value="Unassembled WGS sequence"/>
</dbReference>
<dbReference type="EMBL" id="LDJX01000001">
    <property type="protein sequence ID" value="KPM33650.1"/>
    <property type="molecule type" value="Genomic_DNA"/>
</dbReference>
<name>A0A0P7AJ67_9FLAO</name>
<protein>
    <recommendedName>
        <fullName evidence="3">Lipoprotein</fullName>
    </recommendedName>
</protein>
<evidence type="ECO:0008006" key="3">
    <source>
        <dbReference type="Google" id="ProtNLM"/>
    </source>
</evidence>
<comment type="caution">
    <text evidence="1">The sequence shown here is derived from an EMBL/GenBank/DDBJ whole genome shotgun (WGS) entry which is preliminary data.</text>
</comment>
<evidence type="ECO:0000313" key="1">
    <source>
        <dbReference type="EMBL" id="KPM33650.1"/>
    </source>
</evidence>
<organism evidence="1 2">
    <name type="scientific">Croceitalea dokdonensis DOKDO 023</name>
    <dbReference type="NCBI Taxonomy" id="1300341"/>
    <lineage>
        <taxon>Bacteria</taxon>
        <taxon>Pseudomonadati</taxon>
        <taxon>Bacteroidota</taxon>
        <taxon>Flavobacteriia</taxon>
        <taxon>Flavobacteriales</taxon>
        <taxon>Flavobacteriaceae</taxon>
        <taxon>Croceitalea</taxon>
    </lineage>
</organism>
<sequence>MIKKYTTILAVIFLISCGGVKRTQEALNSGDYDNAINRSIKQLRDNKTKRGHQDFVYLLEEAFEKKVERELQQINFWKKDGNPAHLEKIYVTYVGLNKVQERIKPLLPLPVYAEDRNARFNFKNYDVPILTSKDKLSDFLYQNATAILENAQTKLDYRKAYDDLKYLSEINPGYGSLNGKMEEAYQKGLSFVKVAVTNATDKVIPARLEAELLDFNAFGINDLWTEYHTNPLEDIVYDYEMQLDFQQINISPERVNETQLIKEKLIKDGFEYVLDANGNVAKDSLGNDIKVDKMRKVRCNFYRFAQIKTADVGAKVRFLDLQNGQVLNAYPINTQFIFEHMYANVDGDRRALDNDLVALLDLAAVPFPTDEQMVYNAGEDIKNKLKGILSRNRFD</sequence>
<dbReference type="RefSeq" id="WP_083467468.1">
    <property type="nucleotide sequence ID" value="NZ_LDJX01000001.1"/>
</dbReference>
<reference evidence="1 2" key="1">
    <citation type="submission" date="2015-09" db="EMBL/GenBank/DDBJ databases">
        <title>Genome sequence of the marine flavobacterium Croceitalea dokdonensis DOKDO 023 that contains proton- and sodium-pumping rhodopsins.</title>
        <authorList>
            <person name="Kwon S.-K."/>
            <person name="Lee H.K."/>
            <person name="Kwak M.-J."/>
            <person name="Kim J.F."/>
        </authorList>
    </citation>
    <scope>NUCLEOTIDE SEQUENCE [LARGE SCALE GENOMIC DNA]</scope>
    <source>
        <strain evidence="1 2">DOKDO 023</strain>
    </source>
</reference>